<evidence type="ECO:0000313" key="3">
    <source>
        <dbReference type="Proteomes" id="UP001500683"/>
    </source>
</evidence>
<comment type="caution">
    <text evidence="2">The sequence shown here is derived from an EMBL/GenBank/DDBJ whole genome shotgun (WGS) entry which is preliminary data.</text>
</comment>
<dbReference type="RefSeq" id="WP_344955675.1">
    <property type="nucleotide sequence ID" value="NZ_BAAAZG010000052.1"/>
</dbReference>
<keyword evidence="2" id="KW-0378">Hydrolase</keyword>
<gene>
    <name evidence="2" type="primary">uraH_3</name>
    <name evidence="2" type="ORF">GCM10022214_67190</name>
</gene>
<dbReference type="Pfam" id="PF00576">
    <property type="entry name" value="Transthyretin"/>
    <property type="match status" value="1"/>
</dbReference>
<organism evidence="2 3">
    <name type="scientific">Actinomadura miaoliensis</name>
    <dbReference type="NCBI Taxonomy" id="430685"/>
    <lineage>
        <taxon>Bacteria</taxon>
        <taxon>Bacillati</taxon>
        <taxon>Actinomycetota</taxon>
        <taxon>Actinomycetes</taxon>
        <taxon>Streptosporangiales</taxon>
        <taxon>Thermomonosporaceae</taxon>
        <taxon>Actinomadura</taxon>
    </lineage>
</organism>
<dbReference type="InterPro" id="IPR000895">
    <property type="entry name" value="Transthyretin/HIU_hydrolase"/>
</dbReference>
<reference evidence="3" key="1">
    <citation type="journal article" date="2019" name="Int. J. Syst. Evol. Microbiol.">
        <title>The Global Catalogue of Microorganisms (GCM) 10K type strain sequencing project: providing services to taxonomists for standard genome sequencing and annotation.</title>
        <authorList>
            <consortium name="The Broad Institute Genomics Platform"/>
            <consortium name="The Broad Institute Genome Sequencing Center for Infectious Disease"/>
            <person name="Wu L."/>
            <person name="Ma J."/>
        </authorList>
    </citation>
    <scope>NUCLEOTIDE SEQUENCE [LARGE SCALE GENOMIC DNA]</scope>
    <source>
        <strain evidence="3">JCM 16702</strain>
    </source>
</reference>
<dbReference type="InterPro" id="IPR036817">
    <property type="entry name" value="Transthyretin/HIU_hydrolase_sf"/>
</dbReference>
<feature type="domain" description="Transthyretin/hydroxyisourate hydrolase" evidence="1">
    <location>
        <begin position="1"/>
        <end position="110"/>
    </location>
</feature>
<dbReference type="GO" id="GO:0016787">
    <property type="term" value="F:hydrolase activity"/>
    <property type="evidence" value="ECO:0007669"/>
    <property type="project" value="UniProtKB-KW"/>
</dbReference>
<dbReference type="SUPFAM" id="SSF49472">
    <property type="entry name" value="Transthyretin (synonym: prealbumin)"/>
    <property type="match status" value="1"/>
</dbReference>
<dbReference type="Gene3D" id="2.60.40.180">
    <property type="entry name" value="Transthyretin/hydroxyisourate hydrolase domain"/>
    <property type="match status" value="1"/>
</dbReference>
<dbReference type="Proteomes" id="UP001500683">
    <property type="component" value="Unassembled WGS sequence"/>
</dbReference>
<dbReference type="EMBL" id="BAAAZG010000052">
    <property type="protein sequence ID" value="GAA4094918.1"/>
    <property type="molecule type" value="Genomic_DNA"/>
</dbReference>
<sequence length="111" mass="12210">MSILVSVVDSMHGRPAEGVAVQLGSQIEGEWQEIAKGHTDEEGEFGAPSGELFLARGVHRLELDIDGYYTTLGLAPFYPRVTIDFRVSDPGERHHIPVVITPFACATYRAR</sequence>
<dbReference type="SMART" id="SM00095">
    <property type="entry name" value="TR_THY"/>
    <property type="match status" value="1"/>
</dbReference>
<dbReference type="PRINTS" id="PR00189">
    <property type="entry name" value="TRNSTHYRETIN"/>
</dbReference>
<dbReference type="InterPro" id="IPR023416">
    <property type="entry name" value="Transthyretin/HIU_hydrolase_d"/>
</dbReference>
<name>A0ABP7WS55_9ACTN</name>
<dbReference type="PANTHER" id="PTHR10395:SF7">
    <property type="entry name" value="5-HYDROXYISOURATE HYDROLASE"/>
    <property type="match status" value="1"/>
</dbReference>
<evidence type="ECO:0000313" key="2">
    <source>
        <dbReference type="EMBL" id="GAA4094918.1"/>
    </source>
</evidence>
<dbReference type="PANTHER" id="PTHR10395">
    <property type="entry name" value="URICASE AND TRANSTHYRETIN-RELATED"/>
    <property type="match status" value="1"/>
</dbReference>
<keyword evidence="3" id="KW-1185">Reference proteome</keyword>
<evidence type="ECO:0000259" key="1">
    <source>
        <dbReference type="SMART" id="SM00095"/>
    </source>
</evidence>
<accession>A0ABP7WS55</accession>
<proteinExistence type="predicted"/>
<protein>
    <submittedName>
        <fullName evidence="2">Hydroxyisourate hydrolase</fullName>
    </submittedName>
</protein>